<keyword evidence="1" id="KW-0812">Transmembrane</keyword>
<evidence type="ECO:0000313" key="2">
    <source>
        <dbReference type="EMBL" id="KOX67585.1"/>
    </source>
</evidence>
<keyword evidence="1" id="KW-1133">Transmembrane helix</keyword>
<reference evidence="2 3" key="1">
    <citation type="submission" date="2015-07" db="EMBL/GenBank/DDBJ databases">
        <title>The genome of Melipona quadrifasciata.</title>
        <authorList>
            <person name="Pan H."/>
            <person name="Kapheim K."/>
        </authorList>
    </citation>
    <scope>NUCLEOTIDE SEQUENCE [LARGE SCALE GENOMIC DNA]</scope>
    <source>
        <strain evidence="2">0111107301</strain>
        <tissue evidence="2">Whole body</tissue>
    </source>
</reference>
<protein>
    <submittedName>
        <fullName evidence="2">Meckelin</fullName>
    </submittedName>
</protein>
<evidence type="ECO:0000313" key="3">
    <source>
        <dbReference type="Proteomes" id="UP000053105"/>
    </source>
</evidence>
<feature type="transmembrane region" description="Helical" evidence="1">
    <location>
        <begin position="89"/>
        <end position="118"/>
    </location>
</feature>
<feature type="non-terminal residue" evidence="2">
    <location>
        <position position="1"/>
    </location>
</feature>
<dbReference type="Proteomes" id="UP000053105">
    <property type="component" value="Unassembled WGS sequence"/>
</dbReference>
<dbReference type="GO" id="GO:0036038">
    <property type="term" value="C:MKS complex"/>
    <property type="evidence" value="ECO:0007669"/>
    <property type="project" value="InterPro"/>
</dbReference>
<sequence length="138" mass="16588">NNFIKTTINWEDIFNNQLKIKEYLYKYIDHCITDENYAIKEQHFFEKLFNIIFSHNKEKSIFYIDNNYSFNQTLLYGNEWLFATFEISIFTFIIVLCNDCTLAIIITVLISMLLTVIVKQNGKKNLNKHTLLDKLYFM</sequence>
<dbReference type="EMBL" id="KQ436009">
    <property type="protein sequence ID" value="KOX67585.1"/>
    <property type="molecule type" value="Genomic_DNA"/>
</dbReference>
<dbReference type="PANTHER" id="PTHR21274">
    <property type="entry name" value="MECKELIN"/>
    <property type="match status" value="1"/>
</dbReference>
<keyword evidence="1" id="KW-0472">Membrane</keyword>
<dbReference type="GO" id="GO:0060271">
    <property type="term" value="P:cilium assembly"/>
    <property type="evidence" value="ECO:0007669"/>
    <property type="project" value="InterPro"/>
</dbReference>
<accession>A0A0M8ZN27</accession>
<organism evidence="2 3">
    <name type="scientific">Melipona quadrifasciata</name>
    <dbReference type="NCBI Taxonomy" id="166423"/>
    <lineage>
        <taxon>Eukaryota</taxon>
        <taxon>Metazoa</taxon>
        <taxon>Ecdysozoa</taxon>
        <taxon>Arthropoda</taxon>
        <taxon>Hexapoda</taxon>
        <taxon>Insecta</taxon>
        <taxon>Pterygota</taxon>
        <taxon>Neoptera</taxon>
        <taxon>Endopterygota</taxon>
        <taxon>Hymenoptera</taxon>
        <taxon>Apocrita</taxon>
        <taxon>Aculeata</taxon>
        <taxon>Apoidea</taxon>
        <taxon>Anthophila</taxon>
        <taxon>Apidae</taxon>
        <taxon>Melipona</taxon>
    </lineage>
</organism>
<evidence type="ECO:0000256" key="1">
    <source>
        <dbReference type="SAM" id="Phobius"/>
    </source>
</evidence>
<dbReference type="Pfam" id="PF09773">
    <property type="entry name" value="Meckelin"/>
    <property type="match status" value="1"/>
</dbReference>
<name>A0A0M8ZN27_9HYME</name>
<dbReference type="InterPro" id="IPR019170">
    <property type="entry name" value="Meckelin"/>
</dbReference>
<dbReference type="STRING" id="166423.A0A0M8ZN27"/>
<gene>
    <name evidence="2" type="ORF">WN51_09021</name>
</gene>
<dbReference type="PANTHER" id="PTHR21274:SF0">
    <property type="entry name" value="MECKELIN"/>
    <property type="match status" value="1"/>
</dbReference>
<keyword evidence="3" id="KW-1185">Reference proteome</keyword>
<dbReference type="OrthoDB" id="419138at2759"/>
<proteinExistence type="predicted"/>
<dbReference type="AlphaFoldDB" id="A0A0M8ZN27"/>